<keyword evidence="3 5" id="KW-1133">Transmembrane helix</keyword>
<organism evidence="7 8">
    <name type="scientific">Klenkia brasiliensis</name>
    <dbReference type="NCBI Taxonomy" id="333142"/>
    <lineage>
        <taxon>Bacteria</taxon>
        <taxon>Bacillati</taxon>
        <taxon>Actinomycetota</taxon>
        <taxon>Actinomycetes</taxon>
        <taxon>Geodermatophilales</taxon>
        <taxon>Geodermatophilaceae</taxon>
        <taxon>Klenkia</taxon>
    </lineage>
</organism>
<feature type="transmembrane region" description="Helical" evidence="5">
    <location>
        <begin position="175"/>
        <end position="193"/>
    </location>
</feature>
<evidence type="ECO:0000259" key="6">
    <source>
        <dbReference type="Pfam" id="PF14378"/>
    </source>
</evidence>
<dbReference type="Proteomes" id="UP000198863">
    <property type="component" value="Unassembled WGS sequence"/>
</dbReference>
<keyword evidence="8" id="KW-1185">Reference proteome</keyword>
<dbReference type="PANTHER" id="PTHR31310">
    <property type="match status" value="1"/>
</dbReference>
<dbReference type="InterPro" id="IPR052185">
    <property type="entry name" value="IPC_Synthase-Related"/>
</dbReference>
<sequence length="332" mass="35461">MTTTAVPPTTTTAPAAVPVAAGPVRGRLLRAVLSALHLVAFLAVCVEQGLPTDRLSLLLWVLSGLACRCVGHGWRRAVRLLADWVPLGAVLLLYDASRGIANTLGAPVHVAEPADADAAVFGAVPTVWLQAHLTASPWLQVVVTLIYSSHFLVTPLVLAVLWVRDRARWGRYARLVVALSLAGLATYVLYPAAPPWLAARHDVIGEVHRTSGDGWAVLGLPRAQALLHAGQGQVNPVAAVPSLHTAFAVLLCLFALRLVRRRWQRVVLVAYAVAMPLVLVWSGEHYVVDTVLGALYAAGVCWAVPRLEQGARRVRRRVSGVGASVTPTTLRG</sequence>
<dbReference type="SUPFAM" id="SSF48317">
    <property type="entry name" value="Acid phosphatase/Vanadium-dependent haloperoxidase"/>
    <property type="match status" value="1"/>
</dbReference>
<evidence type="ECO:0000256" key="4">
    <source>
        <dbReference type="ARBA" id="ARBA00023136"/>
    </source>
</evidence>
<dbReference type="Pfam" id="PF14378">
    <property type="entry name" value="PAP2_3"/>
    <property type="match status" value="1"/>
</dbReference>
<feature type="transmembrane region" description="Helical" evidence="5">
    <location>
        <begin position="263"/>
        <end position="281"/>
    </location>
</feature>
<dbReference type="AlphaFoldDB" id="A0A1G7SZC0"/>
<feature type="transmembrane region" description="Helical" evidence="5">
    <location>
        <begin position="237"/>
        <end position="256"/>
    </location>
</feature>
<keyword evidence="4 5" id="KW-0472">Membrane</keyword>
<reference evidence="8" key="1">
    <citation type="submission" date="2016-10" db="EMBL/GenBank/DDBJ databases">
        <authorList>
            <person name="Varghese N."/>
            <person name="Submissions S."/>
        </authorList>
    </citation>
    <scope>NUCLEOTIDE SEQUENCE [LARGE SCALE GENOMIC DNA]</scope>
    <source>
        <strain evidence="8">DSM 44526</strain>
    </source>
</reference>
<gene>
    <name evidence="7" type="ORF">SAMN05660324_2231</name>
</gene>
<feature type="transmembrane region" description="Helical" evidence="5">
    <location>
        <begin position="138"/>
        <end position="163"/>
    </location>
</feature>
<dbReference type="InterPro" id="IPR036938">
    <property type="entry name" value="PAP2/HPO_sf"/>
</dbReference>
<evidence type="ECO:0000313" key="7">
    <source>
        <dbReference type="EMBL" id="SDG28298.1"/>
    </source>
</evidence>
<dbReference type="InterPro" id="IPR026841">
    <property type="entry name" value="Aur1/Ipt1"/>
</dbReference>
<evidence type="ECO:0000256" key="2">
    <source>
        <dbReference type="ARBA" id="ARBA00022692"/>
    </source>
</evidence>
<dbReference type="CDD" id="cd03386">
    <property type="entry name" value="PAP2_Aur1_like"/>
    <property type="match status" value="1"/>
</dbReference>
<evidence type="ECO:0000256" key="1">
    <source>
        <dbReference type="ARBA" id="ARBA00004141"/>
    </source>
</evidence>
<dbReference type="Gene3D" id="1.20.144.10">
    <property type="entry name" value="Phosphatidic acid phosphatase type 2/haloperoxidase"/>
    <property type="match status" value="1"/>
</dbReference>
<comment type="subcellular location">
    <subcellularLocation>
        <location evidence="1">Membrane</location>
        <topology evidence="1">Multi-pass membrane protein</topology>
    </subcellularLocation>
</comment>
<dbReference type="GO" id="GO:0016020">
    <property type="term" value="C:membrane"/>
    <property type="evidence" value="ECO:0007669"/>
    <property type="project" value="UniProtKB-SubCell"/>
</dbReference>
<accession>A0A1G7SZC0</accession>
<evidence type="ECO:0000256" key="5">
    <source>
        <dbReference type="SAM" id="Phobius"/>
    </source>
</evidence>
<dbReference type="EMBL" id="FNCF01000003">
    <property type="protein sequence ID" value="SDG28298.1"/>
    <property type="molecule type" value="Genomic_DNA"/>
</dbReference>
<feature type="transmembrane region" description="Helical" evidence="5">
    <location>
        <begin position="28"/>
        <end position="45"/>
    </location>
</feature>
<protein>
    <submittedName>
        <fullName evidence="7">PAP2 superfamily protein</fullName>
    </submittedName>
</protein>
<evidence type="ECO:0000256" key="3">
    <source>
        <dbReference type="ARBA" id="ARBA00022989"/>
    </source>
</evidence>
<dbReference type="RefSeq" id="WP_242658300.1">
    <property type="nucleotide sequence ID" value="NZ_FNCF01000003.1"/>
</dbReference>
<feature type="domain" description="Inositolphosphotransferase Aur1/Ipt1" evidence="6">
    <location>
        <begin position="124"/>
        <end position="301"/>
    </location>
</feature>
<evidence type="ECO:0000313" key="8">
    <source>
        <dbReference type="Proteomes" id="UP000198863"/>
    </source>
</evidence>
<proteinExistence type="predicted"/>
<name>A0A1G7SZC0_9ACTN</name>
<dbReference type="PANTHER" id="PTHR31310:SF7">
    <property type="entry name" value="PA-PHOSPHATASE RELATED-FAMILY PROTEIN DDB_G0268928"/>
    <property type="match status" value="1"/>
</dbReference>
<keyword evidence="2 5" id="KW-0812">Transmembrane</keyword>